<comment type="similarity">
    <text evidence="1">Belongs to the short-chain dehydrogenases/reductases (SDR) family.</text>
</comment>
<dbReference type="PANTHER" id="PTHR48107:SF16">
    <property type="entry name" value="NADPH-DEPENDENT ALDEHYDE REDUCTASE 1, CHLOROPLASTIC"/>
    <property type="match status" value="1"/>
</dbReference>
<dbReference type="InterPro" id="IPR036291">
    <property type="entry name" value="NAD(P)-bd_dom_sf"/>
</dbReference>
<evidence type="ECO:0000256" key="2">
    <source>
        <dbReference type="ARBA" id="ARBA00023002"/>
    </source>
</evidence>
<dbReference type="PRINTS" id="PR00081">
    <property type="entry name" value="GDHRDH"/>
</dbReference>
<protein>
    <submittedName>
        <fullName evidence="5">General stress protein 39</fullName>
        <ecNumber evidence="5">1.-.-.-</ecNumber>
    </submittedName>
</protein>
<name>A0A517U4E9_9BACT</name>
<sequence length="305" mass="32923">MSQTKAKQTEKARDEDQTGAKPKSPLPAQTQPKPGLDSAMTPEPQYLAPKYKGADKLAGKVALITGGDSGIGRSVAVLFAREGANVAIVYLPEEKADAEVVKQAVEEEGRDALLLPGDVSDPKFCRDAVEQTVKKFGQLDILVNNAAYQETREQFEDLTEEDWDRTFKVNIYGYFRMAKAALKHLKPGSAIINCGSITGLEGNKTLIDYATTKGAIHAFTKSLAMNLADRKIRVNCVAPGPIWTPLQPVSKPAEDVAEHGAKTPMKRPGQPEEVAPAFVFFASEVDSSYISGEIMTVLGGETRAA</sequence>
<dbReference type="PRINTS" id="PR00080">
    <property type="entry name" value="SDRFAMILY"/>
</dbReference>
<dbReference type="EC" id="1.-.-.-" evidence="5"/>
<dbReference type="AlphaFoldDB" id="A0A517U4E9"/>
<feature type="region of interest" description="Disordered" evidence="3">
    <location>
        <begin position="250"/>
        <end position="270"/>
    </location>
</feature>
<dbReference type="Proteomes" id="UP000317909">
    <property type="component" value="Chromosome"/>
</dbReference>
<gene>
    <name evidence="5" type="primary">ydaD_2</name>
    <name evidence="5" type="ORF">I41_46760</name>
</gene>
<reference evidence="5 6" key="1">
    <citation type="submission" date="2019-02" db="EMBL/GenBank/DDBJ databases">
        <title>Deep-cultivation of Planctomycetes and their phenomic and genomic characterization uncovers novel biology.</title>
        <authorList>
            <person name="Wiegand S."/>
            <person name="Jogler M."/>
            <person name="Boedeker C."/>
            <person name="Pinto D."/>
            <person name="Vollmers J."/>
            <person name="Rivas-Marin E."/>
            <person name="Kohn T."/>
            <person name="Peeters S.H."/>
            <person name="Heuer A."/>
            <person name="Rast P."/>
            <person name="Oberbeckmann S."/>
            <person name="Bunk B."/>
            <person name="Jeske O."/>
            <person name="Meyerdierks A."/>
            <person name="Storesund J.E."/>
            <person name="Kallscheuer N."/>
            <person name="Luecker S."/>
            <person name="Lage O.M."/>
            <person name="Pohl T."/>
            <person name="Merkel B.J."/>
            <person name="Hornburger P."/>
            <person name="Mueller R.-W."/>
            <person name="Bruemmer F."/>
            <person name="Labrenz M."/>
            <person name="Spormann A.M."/>
            <person name="Op den Camp H."/>
            <person name="Overmann J."/>
            <person name="Amann R."/>
            <person name="Jetten M.S.M."/>
            <person name="Mascher T."/>
            <person name="Medema M.H."/>
            <person name="Devos D.P."/>
            <person name="Kaster A.-K."/>
            <person name="Ovreas L."/>
            <person name="Rohde M."/>
            <person name="Galperin M.Y."/>
            <person name="Jogler C."/>
        </authorList>
    </citation>
    <scope>NUCLEOTIDE SEQUENCE [LARGE SCALE GENOMIC DNA]</scope>
    <source>
        <strain evidence="5 6">I41</strain>
    </source>
</reference>
<evidence type="ECO:0000259" key="4">
    <source>
        <dbReference type="SMART" id="SM00822"/>
    </source>
</evidence>
<dbReference type="OrthoDB" id="9803333at2"/>
<dbReference type="SMART" id="SM00822">
    <property type="entry name" value="PKS_KR"/>
    <property type="match status" value="1"/>
</dbReference>
<feature type="domain" description="Ketoreductase" evidence="4">
    <location>
        <begin position="60"/>
        <end position="246"/>
    </location>
</feature>
<dbReference type="RefSeq" id="WP_145435133.1">
    <property type="nucleotide sequence ID" value="NZ_CP036339.1"/>
</dbReference>
<evidence type="ECO:0000256" key="3">
    <source>
        <dbReference type="SAM" id="MobiDB-lite"/>
    </source>
</evidence>
<dbReference type="KEGG" id="llh:I41_46760"/>
<dbReference type="Gene3D" id="3.40.50.720">
    <property type="entry name" value="NAD(P)-binding Rossmann-like Domain"/>
    <property type="match status" value="1"/>
</dbReference>
<evidence type="ECO:0000256" key="1">
    <source>
        <dbReference type="ARBA" id="ARBA00006484"/>
    </source>
</evidence>
<feature type="compositionally biased region" description="Basic and acidic residues" evidence="3">
    <location>
        <begin position="252"/>
        <end position="261"/>
    </location>
</feature>
<organism evidence="5 6">
    <name type="scientific">Lacipirellula limnantheis</name>
    <dbReference type="NCBI Taxonomy" id="2528024"/>
    <lineage>
        <taxon>Bacteria</taxon>
        <taxon>Pseudomonadati</taxon>
        <taxon>Planctomycetota</taxon>
        <taxon>Planctomycetia</taxon>
        <taxon>Pirellulales</taxon>
        <taxon>Lacipirellulaceae</taxon>
        <taxon>Lacipirellula</taxon>
    </lineage>
</organism>
<dbReference type="PROSITE" id="PS00061">
    <property type="entry name" value="ADH_SHORT"/>
    <property type="match status" value="1"/>
</dbReference>
<dbReference type="EMBL" id="CP036339">
    <property type="protein sequence ID" value="QDT75465.1"/>
    <property type="molecule type" value="Genomic_DNA"/>
</dbReference>
<dbReference type="InterPro" id="IPR020904">
    <property type="entry name" value="Sc_DH/Rdtase_CS"/>
</dbReference>
<accession>A0A517U4E9</accession>
<dbReference type="GO" id="GO:0016614">
    <property type="term" value="F:oxidoreductase activity, acting on CH-OH group of donors"/>
    <property type="evidence" value="ECO:0007669"/>
    <property type="project" value="UniProtKB-ARBA"/>
</dbReference>
<dbReference type="PANTHER" id="PTHR48107">
    <property type="entry name" value="NADPH-DEPENDENT ALDEHYDE REDUCTASE-LIKE PROTEIN, CHLOROPLASTIC-RELATED"/>
    <property type="match status" value="1"/>
</dbReference>
<evidence type="ECO:0000313" key="6">
    <source>
        <dbReference type="Proteomes" id="UP000317909"/>
    </source>
</evidence>
<keyword evidence="6" id="KW-1185">Reference proteome</keyword>
<dbReference type="FunFam" id="3.40.50.720:FF:000084">
    <property type="entry name" value="Short-chain dehydrogenase reductase"/>
    <property type="match status" value="1"/>
</dbReference>
<dbReference type="Pfam" id="PF13561">
    <property type="entry name" value="adh_short_C2"/>
    <property type="match status" value="1"/>
</dbReference>
<proteinExistence type="inferred from homology"/>
<dbReference type="NCBIfam" id="NF005214">
    <property type="entry name" value="PRK06701.1"/>
    <property type="match status" value="1"/>
</dbReference>
<feature type="region of interest" description="Disordered" evidence="3">
    <location>
        <begin position="1"/>
        <end position="46"/>
    </location>
</feature>
<evidence type="ECO:0000313" key="5">
    <source>
        <dbReference type="EMBL" id="QDT75465.1"/>
    </source>
</evidence>
<dbReference type="InterPro" id="IPR057326">
    <property type="entry name" value="KR_dom"/>
</dbReference>
<dbReference type="InterPro" id="IPR002347">
    <property type="entry name" value="SDR_fam"/>
</dbReference>
<dbReference type="SUPFAM" id="SSF51735">
    <property type="entry name" value="NAD(P)-binding Rossmann-fold domains"/>
    <property type="match status" value="1"/>
</dbReference>
<feature type="compositionally biased region" description="Basic and acidic residues" evidence="3">
    <location>
        <begin position="7"/>
        <end position="18"/>
    </location>
</feature>
<keyword evidence="2 5" id="KW-0560">Oxidoreductase</keyword>